<feature type="region of interest" description="Disordered" evidence="1">
    <location>
        <begin position="264"/>
        <end position="291"/>
    </location>
</feature>
<dbReference type="PROSITE" id="PS51318">
    <property type="entry name" value="TAT"/>
    <property type="match status" value="1"/>
</dbReference>
<evidence type="ECO:0000256" key="1">
    <source>
        <dbReference type="SAM" id="MobiDB-lite"/>
    </source>
</evidence>
<reference evidence="3 4" key="1">
    <citation type="submission" date="2016-10" db="EMBL/GenBank/DDBJ databases">
        <authorList>
            <person name="de Groot N.N."/>
        </authorList>
    </citation>
    <scope>NUCLEOTIDE SEQUENCE [LARGE SCALE GENOMIC DNA]</scope>
    <source>
        <strain evidence="3 4">JCM 11308</strain>
    </source>
</reference>
<organism evidence="3 4">
    <name type="scientific">Rhodococcus tukisamuensis</name>
    <dbReference type="NCBI Taxonomy" id="168276"/>
    <lineage>
        <taxon>Bacteria</taxon>
        <taxon>Bacillati</taxon>
        <taxon>Actinomycetota</taxon>
        <taxon>Actinomycetes</taxon>
        <taxon>Mycobacteriales</taxon>
        <taxon>Nocardiaceae</taxon>
        <taxon>Rhodococcus</taxon>
    </lineage>
</organism>
<dbReference type="STRING" id="168276.SAMN05444580_101792"/>
<evidence type="ECO:0000313" key="4">
    <source>
        <dbReference type="Proteomes" id="UP000199417"/>
    </source>
</evidence>
<feature type="compositionally biased region" description="Low complexity" evidence="1">
    <location>
        <begin position="282"/>
        <end position="291"/>
    </location>
</feature>
<dbReference type="Proteomes" id="UP000199417">
    <property type="component" value="Unassembled WGS sequence"/>
</dbReference>
<dbReference type="AlphaFoldDB" id="A0A1G6P6R1"/>
<accession>A0A1G6P6R1</accession>
<evidence type="ECO:0000256" key="2">
    <source>
        <dbReference type="SAM" id="SignalP"/>
    </source>
</evidence>
<keyword evidence="2" id="KW-0732">Signal</keyword>
<dbReference type="EMBL" id="FNAB01000001">
    <property type="protein sequence ID" value="SDC75314.1"/>
    <property type="molecule type" value="Genomic_DNA"/>
</dbReference>
<evidence type="ECO:0008006" key="5">
    <source>
        <dbReference type="Google" id="ProtNLM"/>
    </source>
</evidence>
<keyword evidence="4" id="KW-1185">Reference proteome</keyword>
<evidence type="ECO:0000313" key="3">
    <source>
        <dbReference type="EMBL" id="SDC75314.1"/>
    </source>
</evidence>
<feature type="chain" id="PRO_5011637509" description="Secreted protein" evidence="2">
    <location>
        <begin position="36"/>
        <end position="291"/>
    </location>
</feature>
<sequence>MANRTTSRRHRWSRRAVVGLALGATAVMTAPTAAATTLDNIPGAEHCDTEGDPQGACVGVAINGGTFDNNGFQLPVKAGDMVLSVGFPADGSGFTSTDTENFGVYAKPMTVPGGVLGVDLPFDNLFGLAAVTAEVQAVEVPVMHDEIFDFNIDMPVRMKLDNAFLGDNCYLGSAESPVVFELRGVRGGDLDPVYGVVGGPDYPEGTLQVTNVHTAAKDFALPGATGCGPFGALNPIVNWRAKTPATTGTSLAVQATAYMYAPGDLVATPSPEEPGGSGSAGSSGSSGSSGS</sequence>
<dbReference type="RefSeq" id="WP_072842967.1">
    <property type="nucleotide sequence ID" value="NZ_FNAB01000001.1"/>
</dbReference>
<gene>
    <name evidence="3" type="ORF">SAMN05444580_101792</name>
</gene>
<protein>
    <recommendedName>
        <fullName evidence="5">Secreted protein</fullName>
    </recommendedName>
</protein>
<feature type="signal peptide" evidence="2">
    <location>
        <begin position="1"/>
        <end position="35"/>
    </location>
</feature>
<dbReference type="InterPro" id="IPR006311">
    <property type="entry name" value="TAT_signal"/>
</dbReference>
<proteinExistence type="predicted"/>
<name>A0A1G6P6R1_9NOCA</name>